<dbReference type="GO" id="GO:0000398">
    <property type="term" value="P:mRNA splicing, via spliceosome"/>
    <property type="evidence" value="ECO:0007669"/>
    <property type="project" value="EnsemblPlants"/>
</dbReference>
<dbReference type="InterPro" id="IPR000504">
    <property type="entry name" value="RRM_dom"/>
</dbReference>
<dbReference type="InterPro" id="IPR036875">
    <property type="entry name" value="Znf_CCHC_sf"/>
</dbReference>
<dbReference type="InterPro" id="IPR044598">
    <property type="entry name" value="ZCRB1"/>
</dbReference>
<gene>
    <name evidence="6" type="ORF">OsI_32292</name>
</gene>
<dbReference type="Proteomes" id="UP000007015">
    <property type="component" value="Chromosome 9"/>
</dbReference>
<dbReference type="GO" id="GO:0003723">
    <property type="term" value="F:RNA binding"/>
    <property type="evidence" value="ECO:0007669"/>
    <property type="project" value="UniProtKB-UniRule"/>
</dbReference>
<dbReference type="GO" id="GO:0008270">
    <property type="term" value="F:zinc ion binding"/>
    <property type="evidence" value="ECO:0007669"/>
    <property type="project" value="UniProtKB-KW"/>
</dbReference>
<sequence length="307" mass="33019">MSPKFVIQDGIATSTDSVVQNLPSTRNTGLKWQWHPNEGKRNRRPECLAGGSSRAPTPTARTTASSTATRSPPPPLPAPRGPPRTAASPAAAAARVGLAPSKSTVYVSHLDFALTYSDLHTLFSRFGRVARVTVLKDRDSRRSRGVAFVLFVRREDAAAAAAEMHGKVLNGRTLSASIAEDNGRAAEFIRRRVYRDKSRCYECGEEGHLSYECPRNQLGPRERPPPSKKSRRGGGSGGGGGGGGGGRGASWQSDDEDSAAAFEDDRWASVVDTRGEEEKAAGKGEGKAMKKEKRKGYFSDESDEDED</sequence>
<dbReference type="FunFam" id="4.10.60.10:FF:000009">
    <property type="entry name" value="Zinc finger CCHC-type and RNA-binding motif-containing protein 1"/>
    <property type="match status" value="1"/>
</dbReference>
<dbReference type="GO" id="GO:0051302">
    <property type="term" value="P:regulation of cell division"/>
    <property type="evidence" value="ECO:0007669"/>
    <property type="project" value="EnsemblPlants"/>
</dbReference>
<dbReference type="InterPro" id="IPR001878">
    <property type="entry name" value="Znf_CCHC"/>
</dbReference>
<keyword evidence="1" id="KW-0862">Zinc</keyword>
<reference evidence="6 7" key="1">
    <citation type="journal article" date="2005" name="PLoS Biol.">
        <title>The genomes of Oryza sativa: a history of duplications.</title>
        <authorList>
            <person name="Yu J."/>
            <person name="Wang J."/>
            <person name="Lin W."/>
            <person name="Li S."/>
            <person name="Li H."/>
            <person name="Zhou J."/>
            <person name="Ni P."/>
            <person name="Dong W."/>
            <person name="Hu S."/>
            <person name="Zeng C."/>
            <person name="Zhang J."/>
            <person name="Zhang Y."/>
            <person name="Li R."/>
            <person name="Xu Z."/>
            <person name="Li S."/>
            <person name="Li X."/>
            <person name="Zheng H."/>
            <person name="Cong L."/>
            <person name="Lin L."/>
            <person name="Yin J."/>
            <person name="Geng J."/>
            <person name="Li G."/>
            <person name="Shi J."/>
            <person name="Liu J."/>
            <person name="Lv H."/>
            <person name="Li J."/>
            <person name="Wang J."/>
            <person name="Deng Y."/>
            <person name="Ran L."/>
            <person name="Shi X."/>
            <person name="Wang X."/>
            <person name="Wu Q."/>
            <person name="Li C."/>
            <person name="Ren X."/>
            <person name="Wang J."/>
            <person name="Wang X."/>
            <person name="Li D."/>
            <person name="Liu D."/>
            <person name="Zhang X."/>
            <person name="Ji Z."/>
            <person name="Zhao W."/>
            <person name="Sun Y."/>
            <person name="Zhang Z."/>
            <person name="Bao J."/>
            <person name="Han Y."/>
            <person name="Dong L."/>
            <person name="Ji J."/>
            <person name="Chen P."/>
            <person name="Wu S."/>
            <person name="Liu J."/>
            <person name="Xiao Y."/>
            <person name="Bu D."/>
            <person name="Tan J."/>
            <person name="Yang L."/>
            <person name="Ye C."/>
            <person name="Zhang J."/>
            <person name="Xu J."/>
            <person name="Zhou Y."/>
            <person name="Yu Y."/>
            <person name="Zhang B."/>
            <person name="Zhuang S."/>
            <person name="Wei H."/>
            <person name="Liu B."/>
            <person name="Lei M."/>
            <person name="Yu H."/>
            <person name="Li Y."/>
            <person name="Xu H."/>
            <person name="Wei S."/>
            <person name="He X."/>
            <person name="Fang L."/>
            <person name="Zhang Z."/>
            <person name="Zhang Y."/>
            <person name="Huang X."/>
            <person name="Su Z."/>
            <person name="Tong W."/>
            <person name="Li J."/>
            <person name="Tong Z."/>
            <person name="Li S."/>
            <person name="Ye J."/>
            <person name="Wang L."/>
            <person name="Fang L."/>
            <person name="Lei T."/>
            <person name="Chen C."/>
            <person name="Chen H."/>
            <person name="Xu Z."/>
            <person name="Li H."/>
            <person name="Huang H."/>
            <person name="Zhang F."/>
            <person name="Xu H."/>
            <person name="Li N."/>
            <person name="Zhao C."/>
            <person name="Li S."/>
            <person name="Dong L."/>
            <person name="Huang Y."/>
            <person name="Li L."/>
            <person name="Xi Y."/>
            <person name="Qi Q."/>
            <person name="Li W."/>
            <person name="Zhang B."/>
            <person name="Hu W."/>
            <person name="Zhang Y."/>
            <person name="Tian X."/>
            <person name="Jiao Y."/>
            <person name="Liang X."/>
            <person name="Jin J."/>
            <person name="Gao L."/>
            <person name="Zheng W."/>
            <person name="Hao B."/>
            <person name="Liu S."/>
            <person name="Wang W."/>
            <person name="Yuan L."/>
            <person name="Cao M."/>
            <person name="McDermott J."/>
            <person name="Samudrala R."/>
            <person name="Wang J."/>
            <person name="Wong G.K."/>
            <person name="Yang H."/>
        </authorList>
    </citation>
    <scope>NUCLEOTIDE SEQUENCE [LARGE SCALE GENOMIC DNA]</scope>
    <source>
        <strain evidence="7">cv. 93-11</strain>
    </source>
</reference>
<evidence type="ECO:0000313" key="6">
    <source>
        <dbReference type="EMBL" id="EEC85005.1"/>
    </source>
</evidence>
<dbReference type="GO" id="GO:0032502">
    <property type="term" value="P:developmental process"/>
    <property type="evidence" value="ECO:0007669"/>
    <property type="project" value="EnsemblPlants"/>
</dbReference>
<dbReference type="Gene3D" id="3.30.70.330">
    <property type="match status" value="1"/>
</dbReference>
<dbReference type="InterPro" id="IPR012677">
    <property type="entry name" value="Nucleotide-bd_a/b_plait_sf"/>
</dbReference>
<dbReference type="Pfam" id="PF00076">
    <property type="entry name" value="RRM_1"/>
    <property type="match status" value="1"/>
</dbReference>
<evidence type="ECO:0000256" key="1">
    <source>
        <dbReference type="PROSITE-ProRule" id="PRU00047"/>
    </source>
</evidence>
<dbReference type="OMA" id="DDWASAV"/>
<name>B8BE54_ORYSI</name>
<feature type="compositionally biased region" description="Pro residues" evidence="3">
    <location>
        <begin position="71"/>
        <end position="82"/>
    </location>
</feature>
<dbReference type="SMART" id="SM00361">
    <property type="entry name" value="RRM_1"/>
    <property type="match status" value="1"/>
</dbReference>
<keyword evidence="2" id="KW-0694">RNA-binding</keyword>
<evidence type="ECO:0000259" key="5">
    <source>
        <dbReference type="PROSITE" id="PS50158"/>
    </source>
</evidence>
<dbReference type="Gramene" id="BGIOSGA029320-TA">
    <property type="protein sequence ID" value="BGIOSGA029320-PA"/>
    <property type="gene ID" value="BGIOSGA029320"/>
</dbReference>
<dbReference type="SMART" id="SM00360">
    <property type="entry name" value="RRM"/>
    <property type="match status" value="1"/>
</dbReference>
<dbReference type="STRING" id="39946.B8BE54"/>
<dbReference type="EMBL" id="CM000134">
    <property type="protein sequence ID" value="EEC85005.1"/>
    <property type="molecule type" value="Genomic_DNA"/>
</dbReference>
<dbReference type="FunFam" id="3.30.70.330:FF:001016">
    <property type="entry name" value="U11/U12 small nuclear ribonucleoprotein"/>
    <property type="match status" value="1"/>
</dbReference>
<keyword evidence="7" id="KW-1185">Reference proteome</keyword>
<dbReference type="Pfam" id="PF00098">
    <property type="entry name" value="zf-CCHC"/>
    <property type="match status" value="1"/>
</dbReference>
<dbReference type="PANTHER" id="PTHR46259:SF1">
    <property type="entry name" value="ZINC FINGER CCHC-TYPE AND RNA-BINDING MOTIF-CONTAINING PROTEIN 1"/>
    <property type="match status" value="1"/>
</dbReference>
<dbReference type="PROSITE" id="PS50102">
    <property type="entry name" value="RRM"/>
    <property type="match status" value="1"/>
</dbReference>
<dbReference type="SMART" id="SM00343">
    <property type="entry name" value="ZnF_C2HC"/>
    <property type="match status" value="1"/>
</dbReference>
<feature type="compositionally biased region" description="Basic and acidic residues" evidence="3">
    <location>
        <begin position="263"/>
        <end position="289"/>
    </location>
</feature>
<dbReference type="SUPFAM" id="SSF57756">
    <property type="entry name" value="Retrovirus zinc finger-like domains"/>
    <property type="match status" value="1"/>
</dbReference>
<evidence type="ECO:0000259" key="4">
    <source>
        <dbReference type="PROSITE" id="PS50102"/>
    </source>
</evidence>
<dbReference type="GO" id="GO:0005689">
    <property type="term" value="C:U12-type spliceosomal complex"/>
    <property type="evidence" value="ECO:0007669"/>
    <property type="project" value="InterPro"/>
</dbReference>
<accession>B8BE54</accession>
<keyword evidence="1" id="KW-0863">Zinc-finger</keyword>
<evidence type="ECO:0000256" key="3">
    <source>
        <dbReference type="SAM" id="MobiDB-lite"/>
    </source>
</evidence>
<evidence type="ECO:0000313" key="7">
    <source>
        <dbReference type="Proteomes" id="UP000007015"/>
    </source>
</evidence>
<dbReference type="SUPFAM" id="SSF54928">
    <property type="entry name" value="RNA-binding domain, RBD"/>
    <property type="match status" value="1"/>
</dbReference>
<feature type="domain" description="RRM" evidence="4">
    <location>
        <begin position="103"/>
        <end position="181"/>
    </location>
</feature>
<feature type="compositionally biased region" description="Gly residues" evidence="3">
    <location>
        <begin position="233"/>
        <end position="248"/>
    </location>
</feature>
<evidence type="ECO:0000256" key="2">
    <source>
        <dbReference type="PROSITE-ProRule" id="PRU00176"/>
    </source>
</evidence>
<feature type="region of interest" description="Disordered" evidence="3">
    <location>
        <begin position="211"/>
        <end position="307"/>
    </location>
</feature>
<dbReference type="PANTHER" id="PTHR46259">
    <property type="entry name" value="ZINC FINGER CCHC-TYPE AND RNA-BINDING MOTIF-CONTAINING PROTEIN 1"/>
    <property type="match status" value="1"/>
</dbReference>
<feature type="compositionally biased region" description="Polar residues" evidence="3">
    <location>
        <begin position="11"/>
        <end position="30"/>
    </location>
</feature>
<organism evidence="6 7">
    <name type="scientific">Oryza sativa subsp. indica</name>
    <name type="common">Rice</name>
    <dbReference type="NCBI Taxonomy" id="39946"/>
    <lineage>
        <taxon>Eukaryota</taxon>
        <taxon>Viridiplantae</taxon>
        <taxon>Streptophyta</taxon>
        <taxon>Embryophyta</taxon>
        <taxon>Tracheophyta</taxon>
        <taxon>Spermatophyta</taxon>
        <taxon>Magnoliopsida</taxon>
        <taxon>Liliopsida</taxon>
        <taxon>Poales</taxon>
        <taxon>Poaceae</taxon>
        <taxon>BOP clade</taxon>
        <taxon>Oryzoideae</taxon>
        <taxon>Oryzeae</taxon>
        <taxon>Oryzinae</taxon>
        <taxon>Oryza</taxon>
        <taxon>Oryza sativa</taxon>
    </lineage>
</organism>
<dbReference type="InterPro" id="IPR003954">
    <property type="entry name" value="RRM_euk-type"/>
</dbReference>
<feature type="compositionally biased region" description="Low complexity" evidence="3">
    <location>
        <begin position="52"/>
        <end position="70"/>
    </location>
</feature>
<feature type="region of interest" description="Disordered" evidence="3">
    <location>
        <begin position="1"/>
        <end position="89"/>
    </location>
</feature>
<dbReference type="HOGENOM" id="CLU_059455_1_0_1"/>
<protein>
    <submittedName>
        <fullName evidence="6">Uncharacterized protein</fullName>
    </submittedName>
</protein>
<dbReference type="Gene3D" id="4.10.60.10">
    <property type="entry name" value="Zinc finger, CCHC-type"/>
    <property type="match status" value="1"/>
</dbReference>
<proteinExistence type="predicted"/>
<dbReference type="AlphaFoldDB" id="B8BE54"/>
<feature type="domain" description="CCHC-type" evidence="5">
    <location>
        <begin position="199"/>
        <end position="215"/>
    </location>
</feature>
<keyword evidence="1" id="KW-0479">Metal-binding</keyword>
<feature type="compositionally biased region" description="Basic and acidic residues" evidence="3">
    <location>
        <begin position="37"/>
        <end position="46"/>
    </location>
</feature>
<dbReference type="InterPro" id="IPR035979">
    <property type="entry name" value="RBD_domain_sf"/>
</dbReference>
<dbReference type="PROSITE" id="PS50158">
    <property type="entry name" value="ZF_CCHC"/>
    <property type="match status" value="1"/>
</dbReference>